<comment type="caution">
    <text evidence="3">The sequence shown here is derived from an EMBL/GenBank/DDBJ whole genome shotgun (WGS) entry which is preliminary data.</text>
</comment>
<gene>
    <name evidence="3" type="ORF">EIP91_012390</name>
</gene>
<feature type="domain" description="Fungal-type protein kinase" evidence="2">
    <location>
        <begin position="306"/>
        <end position="363"/>
    </location>
</feature>
<dbReference type="Proteomes" id="UP000292702">
    <property type="component" value="Unassembled WGS sequence"/>
</dbReference>
<evidence type="ECO:0000313" key="4">
    <source>
        <dbReference type="Proteomes" id="UP000292702"/>
    </source>
</evidence>
<dbReference type="InterPro" id="IPR011009">
    <property type="entry name" value="Kinase-like_dom_sf"/>
</dbReference>
<protein>
    <recommendedName>
        <fullName evidence="2">Fungal-type protein kinase domain-containing protein</fullName>
    </recommendedName>
</protein>
<name>A0A4R0RUJ0_9APHY</name>
<dbReference type="EMBL" id="RWJN01000098">
    <property type="protein sequence ID" value="TCD67418.1"/>
    <property type="molecule type" value="Genomic_DNA"/>
</dbReference>
<evidence type="ECO:0000313" key="3">
    <source>
        <dbReference type="EMBL" id="TCD67418.1"/>
    </source>
</evidence>
<evidence type="ECO:0000256" key="1">
    <source>
        <dbReference type="SAM" id="MobiDB-lite"/>
    </source>
</evidence>
<dbReference type="AlphaFoldDB" id="A0A4R0RUJ0"/>
<feature type="domain" description="Fungal-type protein kinase" evidence="2">
    <location>
        <begin position="3"/>
        <end position="96"/>
    </location>
</feature>
<feature type="compositionally biased region" description="Acidic residues" evidence="1">
    <location>
        <begin position="180"/>
        <end position="189"/>
    </location>
</feature>
<accession>A0A4R0RUJ0</accession>
<dbReference type="SUPFAM" id="SSF56112">
    <property type="entry name" value="Protein kinase-like (PK-like)"/>
    <property type="match status" value="1"/>
</dbReference>
<dbReference type="InterPro" id="IPR040976">
    <property type="entry name" value="Pkinase_fungal"/>
</dbReference>
<organism evidence="3 4">
    <name type="scientific">Steccherinum ochraceum</name>
    <dbReference type="NCBI Taxonomy" id="92696"/>
    <lineage>
        <taxon>Eukaryota</taxon>
        <taxon>Fungi</taxon>
        <taxon>Dikarya</taxon>
        <taxon>Basidiomycota</taxon>
        <taxon>Agaricomycotina</taxon>
        <taxon>Agaricomycetes</taxon>
        <taxon>Polyporales</taxon>
        <taxon>Steccherinaceae</taxon>
        <taxon>Steccherinum</taxon>
    </lineage>
</organism>
<keyword evidence="4" id="KW-1185">Reference proteome</keyword>
<sequence length="621" mass="70295">MSTKKRVRFDSSTFTRTPRDAYGWPLEEFKDVVELITVIRDSIEKHRDLHSHGILHKNVRASNILICPHRSPGSIPDGSSPAVTGSLIDLSHAQKAKIWGSCHQSDPERDKVDLLRAITKNDLYVHLPRRPEFPELSSTALGYSGISLYTLETDVSDEDEDQSDCENDESGNDHNSQDGTQEEEDDEEAGVSSEDAVTPLETTEQDQLEKMETSRHILDLRLALENRVDTLEEKLLLRILRRFRNNVCKAVAFLVAMLIRYDADTENPKQMHEEIERRLVYPQDRHYNKWIGSSFDDHVPDWKTWSAHTRRTRIHAFMSAEVLSGRYIAERLAPDTRPEKAEPFTHTAIHDIESFFWVLLFQCLVRDGPGGHCRPGTRFNVKASKTAMAGQLPFVERSPRGLLVLVGDDVTRLQICVHNFFSTSDANRLVAHKSMLFSQSSELAGAVDLVHPYFDRVKPLLREWWTIMRLAYEMDGVLMEGCIHDQVLDFLNRSLEELKTGEKGEVEKELDAATGQSIVDARLADLERIYEDVASSSLSPEAAQSSSSSYSNKAPRLSAPRRSDNTPPRTALASRLSSVRKQTSSKKSKSKKIQVPRRAGCSDVDIDLLDHLIRELDGQDV</sequence>
<feature type="compositionally biased region" description="Basic residues" evidence="1">
    <location>
        <begin position="583"/>
        <end position="595"/>
    </location>
</feature>
<feature type="compositionally biased region" description="Low complexity" evidence="1">
    <location>
        <begin position="537"/>
        <end position="554"/>
    </location>
</feature>
<reference evidence="3 4" key="1">
    <citation type="submission" date="2018-11" db="EMBL/GenBank/DDBJ databases">
        <title>Genome assembly of Steccherinum ochraceum LE-BIN_3174, the white-rot fungus of the Steccherinaceae family (The Residual Polyporoid clade, Polyporales, Basidiomycota).</title>
        <authorList>
            <person name="Fedorova T.V."/>
            <person name="Glazunova O.A."/>
            <person name="Landesman E.O."/>
            <person name="Moiseenko K.V."/>
            <person name="Psurtseva N.V."/>
            <person name="Savinova O.S."/>
            <person name="Shakhova N.V."/>
            <person name="Tyazhelova T.V."/>
            <person name="Vasina D.V."/>
        </authorList>
    </citation>
    <scope>NUCLEOTIDE SEQUENCE [LARGE SCALE GENOMIC DNA]</scope>
    <source>
        <strain evidence="3 4">LE-BIN_3174</strain>
    </source>
</reference>
<dbReference type="Pfam" id="PF17667">
    <property type="entry name" value="Pkinase_fungal"/>
    <property type="match status" value="2"/>
</dbReference>
<dbReference type="OrthoDB" id="3268633at2759"/>
<feature type="region of interest" description="Disordered" evidence="1">
    <location>
        <begin position="155"/>
        <end position="211"/>
    </location>
</feature>
<proteinExistence type="predicted"/>
<evidence type="ECO:0000259" key="2">
    <source>
        <dbReference type="Pfam" id="PF17667"/>
    </source>
</evidence>
<feature type="region of interest" description="Disordered" evidence="1">
    <location>
        <begin position="537"/>
        <end position="599"/>
    </location>
</feature>
<dbReference type="STRING" id="92696.A0A4R0RUJ0"/>
<feature type="compositionally biased region" description="Acidic residues" evidence="1">
    <location>
        <begin position="155"/>
        <end position="170"/>
    </location>
</feature>